<evidence type="ECO:0000313" key="1">
    <source>
        <dbReference type="EMBL" id="CAJ1938891.1"/>
    </source>
</evidence>
<dbReference type="GO" id="GO:0005783">
    <property type="term" value="C:endoplasmic reticulum"/>
    <property type="evidence" value="ECO:0007669"/>
    <property type="project" value="TreeGrafter"/>
</dbReference>
<dbReference type="InterPro" id="IPR019308">
    <property type="entry name" value="TMEM214"/>
</dbReference>
<accession>A0AA86S982</accession>
<sequence>MDDISGDLSVGLYAWSRNLLPIVIGKSGNPQSRDLVLQLMEKILSTPKARPVLVNSAVRKGERLIPPPAFEILLRVTFPPSSTRVKATERFEAIYAILKEVALGGSSRSKAMKQVSLQIFNFAIKAAGESTQT</sequence>
<evidence type="ECO:0000313" key="2">
    <source>
        <dbReference type="Proteomes" id="UP001189624"/>
    </source>
</evidence>
<protein>
    <submittedName>
        <fullName evidence="1">Uncharacterized protein</fullName>
    </submittedName>
</protein>
<name>A0AA86S982_9FABA</name>
<dbReference type="Gramene" id="rna-AYBTSS11_LOCUS8845">
    <property type="protein sequence ID" value="CAJ1938891.1"/>
    <property type="gene ID" value="gene-AYBTSS11_LOCUS8845"/>
</dbReference>
<dbReference type="PANTHER" id="PTHR13448">
    <property type="entry name" value="TRANSMEMBRANE PROTEIN 214"/>
    <property type="match status" value="1"/>
</dbReference>
<organism evidence="1 2">
    <name type="scientific">Sphenostylis stenocarpa</name>
    <dbReference type="NCBI Taxonomy" id="92480"/>
    <lineage>
        <taxon>Eukaryota</taxon>
        <taxon>Viridiplantae</taxon>
        <taxon>Streptophyta</taxon>
        <taxon>Embryophyta</taxon>
        <taxon>Tracheophyta</taxon>
        <taxon>Spermatophyta</taxon>
        <taxon>Magnoliopsida</taxon>
        <taxon>eudicotyledons</taxon>
        <taxon>Gunneridae</taxon>
        <taxon>Pentapetalae</taxon>
        <taxon>rosids</taxon>
        <taxon>fabids</taxon>
        <taxon>Fabales</taxon>
        <taxon>Fabaceae</taxon>
        <taxon>Papilionoideae</taxon>
        <taxon>50 kb inversion clade</taxon>
        <taxon>NPAAA clade</taxon>
        <taxon>indigoferoid/millettioid clade</taxon>
        <taxon>Phaseoleae</taxon>
        <taxon>Sphenostylis</taxon>
    </lineage>
</organism>
<dbReference type="Proteomes" id="UP001189624">
    <property type="component" value="Chromosome 3"/>
</dbReference>
<keyword evidence="2" id="KW-1185">Reference proteome</keyword>
<reference evidence="1" key="1">
    <citation type="submission" date="2023-10" db="EMBL/GenBank/DDBJ databases">
        <authorList>
            <person name="Domelevo Entfellner J.-B."/>
        </authorList>
    </citation>
    <scope>NUCLEOTIDE SEQUENCE</scope>
</reference>
<dbReference type="EMBL" id="OY731400">
    <property type="protein sequence ID" value="CAJ1938891.1"/>
    <property type="molecule type" value="Genomic_DNA"/>
</dbReference>
<proteinExistence type="predicted"/>
<dbReference type="PANTHER" id="PTHR13448:SF14">
    <property type="entry name" value="F26K24.17 PROTEIN"/>
    <property type="match status" value="1"/>
</dbReference>
<gene>
    <name evidence="1" type="ORF">AYBTSS11_LOCUS8845</name>
</gene>
<dbReference type="AlphaFoldDB" id="A0AA86S982"/>
<dbReference type="GO" id="GO:0005794">
    <property type="term" value="C:Golgi apparatus"/>
    <property type="evidence" value="ECO:0007669"/>
    <property type="project" value="TreeGrafter"/>
</dbReference>